<evidence type="ECO:0000313" key="2">
    <source>
        <dbReference type="EMBL" id="GID47242.1"/>
    </source>
</evidence>
<evidence type="ECO:0000256" key="1">
    <source>
        <dbReference type="SAM" id="SignalP"/>
    </source>
</evidence>
<comment type="caution">
    <text evidence="2">The sequence shown here is derived from an EMBL/GenBank/DDBJ whole genome shotgun (WGS) entry which is preliminary data.</text>
</comment>
<keyword evidence="1" id="KW-0732">Signal</keyword>
<feature type="chain" id="PRO_5047441501" description="SH3 domain-containing protein" evidence="1">
    <location>
        <begin position="33"/>
        <end position="130"/>
    </location>
</feature>
<protein>
    <recommendedName>
        <fullName evidence="3">SH3 domain-containing protein</fullName>
    </recommendedName>
</protein>
<evidence type="ECO:0008006" key="3">
    <source>
        <dbReference type="Google" id="ProtNLM"/>
    </source>
</evidence>
<dbReference type="RefSeq" id="WP_204297453.1">
    <property type="nucleotide sequence ID" value="NZ_BAAAGQ010000010.1"/>
</dbReference>
<reference evidence="2" key="1">
    <citation type="submission" date="2021-01" db="EMBL/GenBank/DDBJ databases">
        <title>Whole genome shotgun sequence of Actinoplanes capillaceus NBRC 16408.</title>
        <authorList>
            <person name="Komaki H."/>
            <person name="Tamura T."/>
        </authorList>
    </citation>
    <scope>NUCLEOTIDE SEQUENCE [LARGE SCALE GENOMIC DNA]</scope>
    <source>
        <strain evidence="2">NBRC 16408</strain>
    </source>
</reference>
<sequence>MRLSVAPALRAGIVAALLTAGLGVATAQPASADSCSSWKPSQNGDGSGLMKAGTWNLKSNYYSTCGNIGVVSGGERVWFQCWSTNSYGNQWWYVRVAGTSTYGWISDDNIWSETVTDDNHDGNLAYVKCW</sequence>
<proteinExistence type="predicted"/>
<organism evidence="2">
    <name type="scientific">Actinoplanes campanulatus</name>
    <dbReference type="NCBI Taxonomy" id="113559"/>
    <lineage>
        <taxon>Bacteria</taxon>
        <taxon>Bacillati</taxon>
        <taxon>Actinomycetota</taxon>
        <taxon>Actinomycetes</taxon>
        <taxon>Micromonosporales</taxon>
        <taxon>Micromonosporaceae</taxon>
        <taxon>Actinoplanes</taxon>
    </lineage>
</organism>
<accession>A0ABQ3WLV5</accession>
<gene>
    <name evidence="2" type="ORF">Aca07nite_45170</name>
</gene>
<dbReference type="EMBL" id="BOMF01000088">
    <property type="protein sequence ID" value="GID47242.1"/>
    <property type="molecule type" value="Genomic_DNA"/>
</dbReference>
<name>A0ABQ3WLV5_9ACTN</name>
<feature type="signal peptide" evidence="1">
    <location>
        <begin position="1"/>
        <end position="32"/>
    </location>
</feature>